<evidence type="ECO:0000259" key="8">
    <source>
        <dbReference type="Pfam" id="PF05504"/>
    </source>
</evidence>
<reference evidence="10" key="1">
    <citation type="submission" date="2022-03" db="EMBL/GenBank/DDBJ databases">
        <title>Complete genome sequence of Caldinitratiruptor microaerophilus.</title>
        <authorList>
            <person name="Mukaiyama R."/>
            <person name="Nishiyama T."/>
            <person name="Ueda K."/>
        </authorList>
    </citation>
    <scope>NUCLEOTIDE SEQUENCE</scope>
    <source>
        <strain evidence="10">JCM 16183</strain>
    </source>
</reference>
<evidence type="ECO:0000256" key="3">
    <source>
        <dbReference type="ARBA" id="ARBA00022544"/>
    </source>
</evidence>
<dbReference type="AlphaFoldDB" id="A0AA35CPF3"/>
<feature type="domain" description="Spore germination protein N-terminal" evidence="9">
    <location>
        <begin position="21"/>
        <end position="192"/>
    </location>
</feature>
<feature type="domain" description="Spore germination GerAC-like C-terminal" evidence="8">
    <location>
        <begin position="201"/>
        <end position="360"/>
    </location>
</feature>
<dbReference type="Gene3D" id="3.30.300.210">
    <property type="entry name" value="Nutrient germinant receptor protein C, domain 3"/>
    <property type="match status" value="1"/>
</dbReference>
<dbReference type="EMBL" id="AP025628">
    <property type="protein sequence ID" value="BDG62398.1"/>
    <property type="molecule type" value="Genomic_DNA"/>
</dbReference>
<accession>A0AA35CPF3</accession>
<dbReference type="KEGG" id="cmic:caldi_34880"/>
<proteinExistence type="inferred from homology"/>
<dbReference type="PROSITE" id="PS51257">
    <property type="entry name" value="PROKAR_LIPOPROTEIN"/>
    <property type="match status" value="1"/>
</dbReference>
<dbReference type="InterPro" id="IPR057336">
    <property type="entry name" value="GerAC_N"/>
</dbReference>
<evidence type="ECO:0000313" key="11">
    <source>
        <dbReference type="Proteomes" id="UP001163687"/>
    </source>
</evidence>
<dbReference type="Proteomes" id="UP001163687">
    <property type="component" value="Chromosome"/>
</dbReference>
<protein>
    <submittedName>
        <fullName evidence="10">Germination protein GerAC</fullName>
    </submittedName>
</protein>
<comment type="subcellular location">
    <subcellularLocation>
        <location evidence="1">Membrane</location>
        <topology evidence="1">Lipid-anchor</topology>
    </subcellularLocation>
</comment>
<organism evidence="10 11">
    <name type="scientific">Caldinitratiruptor microaerophilus</name>
    <dbReference type="NCBI Taxonomy" id="671077"/>
    <lineage>
        <taxon>Bacteria</taxon>
        <taxon>Bacillati</taxon>
        <taxon>Bacillota</taxon>
        <taxon>Clostridia</taxon>
        <taxon>Eubacteriales</taxon>
        <taxon>Symbiobacteriaceae</taxon>
        <taxon>Caldinitratiruptor</taxon>
    </lineage>
</organism>
<comment type="similarity">
    <text evidence="2">Belongs to the GerABKC lipoprotein family.</text>
</comment>
<evidence type="ECO:0000313" key="10">
    <source>
        <dbReference type="EMBL" id="BDG62398.1"/>
    </source>
</evidence>
<dbReference type="InterPro" id="IPR038501">
    <property type="entry name" value="Spore_GerAC_C_sf"/>
</dbReference>
<evidence type="ECO:0000256" key="2">
    <source>
        <dbReference type="ARBA" id="ARBA00007886"/>
    </source>
</evidence>
<keyword evidence="4" id="KW-0732">Signal</keyword>
<evidence type="ECO:0000256" key="5">
    <source>
        <dbReference type="ARBA" id="ARBA00023136"/>
    </source>
</evidence>
<dbReference type="Pfam" id="PF05504">
    <property type="entry name" value="Spore_GerAC"/>
    <property type="match status" value="1"/>
</dbReference>
<dbReference type="RefSeq" id="WP_264842985.1">
    <property type="nucleotide sequence ID" value="NZ_AP025628.1"/>
</dbReference>
<evidence type="ECO:0000256" key="6">
    <source>
        <dbReference type="ARBA" id="ARBA00023139"/>
    </source>
</evidence>
<gene>
    <name evidence="10" type="ORF">caldi_34880</name>
</gene>
<keyword evidence="7" id="KW-0449">Lipoprotein</keyword>
<dbReference type="PANTHER" id="PTHR35789:SF1">
    <property type="entry name" value="SPORE GERMINATION PROTEIN B3"/>
    <property type="match status" value="1"/>
</dbReference>
<evidence type="ECO:0000256" key="4">
    <source>
        <dbReference type="ARBA" id="ARBA00022729"/>
    </source>
</evidence>
<evidence type="ECO:0000256" key="1">
    <source>
        <dbReference type="ARBA" id="ARBA00004635"/>
    </source>
</evidence>
<keyword evidence="6" id="KW-0564">Palmitate</keyword>
<dbReference type="NCBIfam" id="TIGR02887">
    <property type="entry name" value="spore_ger_x_C"/>
    <property type="match status" value="1"/>
</dbReference>
<keyword evidence="11" id="KW-1185">Reference proteome</keyword>
<dbReference type="GO" id="GO:0016020">
    <property type="term" value="C:membrane"/>
    <property type="evidence" value="ECO:0007669"/>
    <property type="project" value="UniProtKB-SubCell"/>
</dbReference>
<keyword evidence="3" id="KW-0309">Germination</keyword>
<evidence type="ECO:0000259" key="9">
    <source>
        <dbReference type="Pfam" id="PF25198"/>
    </source>
</evidence>
<dbReference type="InterPro" id="IPR046953">
    <property type="entry name" value="Spore_GerAC-like_C"/>
</dbReference>
<dbReference type="PANTHER" id="PTHR35789">
    <property type="entry name" value="SPORE GERMINATION PROTEIN B3"/>
    <property type="match status" value="1"/>
</dbReference>
<keyword evidence="5" id="KW-0472">Membrane</keyword>
<dbReference type="GO" id="GO:0009847">
    <property type="term" value="P:spore germination"/>
    <property type="evidence" value="ECO:0007669"/>
    <property type="project" value="InterPro"/>
</dbReference>
<dbReference type="InterPro" id="IPR008844">
    <property type="entry name" value="Spore_GerAC-like"/>
</dbReference>
<sequence length="363" mass="39958">MRRAPLAAALALAVASAGCWDFRDTDERALVLMVGIDRGQTAPYQVSVQIPIPRGGAPEALIASDFRVLAEEGRTVEEALEKIRASLYRFMELGQVKVVIVGEAVAREGLGGIDWLWHSRRFPAVAFLAVAREPVAEVIRARTPPVALPALFLYHAFRPTHGVDDGVVPVERWQALQRLRSPLEDVFLPGVTSRKYGLNVEGVAVFREGRLVGWFSPEESRTFNRLRSTRFYGSLAVPRGGGGKPGDLLLTGGRSRYGVRVGAGGEPVLWAHLEAQAAVRERDEMPIRELEAAGARQLEEETRRVLARLQALGADPLGFGERLRRLDPTHPAVAGPEAWRRAYARAPLEVEAVIRIRTTGYTR</sequence>
<dbReference type="Pfam" id="PF25198">
    <property type="entry name" value="Spore_GerAC_N"/>
    <property type="match status" value="1"/>
</dbReference>
<name>A0AA35CPF3_9FIRM</name>
<evidence type="ECO:0000256" key="7">
    <source>
        <dbReference type="ARBA" id="ARBA00023288"/>
    </source>
</evidence>